<evidence type="ECO:0000256" key="4">
    <source>
        <dbReference type="ARBA" id="ARBA00022989"/>
    </source>
</evidence>
<dbReference type="OMA" id="CALTICE"/>
<dbReference type="InterPro" id="IPR050352">
    <property type="entry name" value="ABCG_transporters"/>
</dbReference>
<dbReference type="AlphaFoldDB" id="E2C2K2"/>
<organism evidence="9">
    <name type="scientific">Harpegnathos saltator</name>
    <name type="common">Jerdon's jumping ant</name>
    <dbReference type="NCBI Taxonomy" id="610380"/>
    <lineage>
        <taxon>Eukaryota</taxon>
        <taxon>Metazoa</taxon>
        <taxon>Ecdysozoa</taxon>
        <taxon>Arthropoda</taxon>
        <taxon>Hexapoda</taxon>
        <taxon>Insecta</taxon>
        <taxon>Pterygota</taxon>
        <taxon>Neoptera</taxon>
        <taxon>Endopterygota</taxon>
        <taxon>Hymenoptera</taxon>
        <taxon>Apocrita</taxon>
        <taxon>Aculeata</taxon>
        <taxon>Formicoidea</taxon>
        <taxon>Formicidae</taxon>
        <taxon>Ponerinae</taxon>
        <taxon>Ponerini</taxon>
        <taxon>Harpegnathos</taxon>
    </lineage>
</organism>
<proteinExistence type="predicted"/>
<sequence>MISFASRDRTILCTIHQPSSVIFDSFHRIILLAGGRMAFAGTSAQAVQFFSSEEPCCWLRLYWLIHRGFLQVLRDPSVQSIRILQKVSVAVVAGLCFVGAVNLDQLGIQATEGIIYILVCENTFFPMYATLALIPQELPLLLREYRAGMYSIHLYYVARMISLIPGLLVEPVLFTVIIYWLTGLRPAIDALGFTLLVVVFTMNVSTACGCFFSAVYESVPLAMAYLVPFDYILMITMGPFVKLSSLPIYVRWLKYFSWLLHSTEALTIIQWRGVHNISCETSEPELPCLTEGSQVLDRYDFDEGGFWTDIVLMAGIYAVFHLLAYVFLWKRCRSQ</sequence>
<dbReference type="InterPro" id="IPR013525">
    <property type="entry name" value="ABC2_TM"/>
</dbReference>
<dbReference type="OrthoDB" id="66620at2759"/>
<dbReference type="EMBL" id="GL452135">
    <property type="protein sequence ID" value="EFN77858.1"/>
    <property type="molecule type" value="Genomic_DNA"/>
</dbReference>
<name>E2C2K2_HARSA</name>
<evidence type="ECO:0000313" key="8">
    <source>
        <dbReference type="EMBL" id="EFN77858.1"/>
    </source>
</evidence>
<evidence type="ECO:0000259" key="7">
    <source>
        <dbReference type="Pfam" id="PF01061"/>
    </source>
</evidence>
<keyword evidence="4 6" id="KW-1133">Transmembrane helix</keyword>
<keyword evidence="5 6" id="KW-0472">Membrane</keyword>
<feature type="domain" description="ABC-2 type transporter transmembrane" evidence="7">
    <location>
        <begin position="61"/>
        <end position="270"/>
    </location>
</feature>
<dbReference type="Pfam" id="PF01061">
    <property type="entry name" value="ABC2_membrane"/>
    <property type="match status" value="1"/>
</dbReference>
<evidence type="ECO:0000256" key="1">
    <source>
        <dbReference type="ARBA" id="ARBA00004141"/>
    </source>
</evidence>
<comment type="subcellular location">
    <subcellularLocation>
        <location evidence="1">Membrane</location>
        <topology evidence="1">Multi-pass membrane protein</topology>
    </subcellularLocation>
</comment>
<keyword evidence="2" id="KW-0813">Transport</keyword>
<accession>E2C2K2</accession>
<feature type="transmembrane region" description="Helical" evidence="6">
    <location>
        <begin position="306"/>
        <end position="328"/>
    </location>
</feature>
<protein>
    <submittedName>
        <fullName evidence="8">Protein scarlet</fullName>
    </submittedName>
</protein>
<evidence type="ECO:0000256" key="6">
    <source>
        <dbReference type="SAM" id="Phobius"/>
    </source>
</evidence>
<evidence type="ECO:0000256" key="3">
    <source>
        <dbReference type="ARBA" id="ARBA00022692"/>
    </source>
</evidence>
<feature type="transmembrane region" description="Helical" evidence="6">
    <location>
        <begin position="113"/>
        <end position="134"/>
    </location>
</feature>
<reference evidence="8 9" key="1">
    <citation type="journal article" date="2010" name="Science">
        <title>Genomic comparison of the ants Camponotus floridanus and Harpegnathos saltator.</title>
        <authorList>
            <person name="Bonasio R."/>
            <person name="Zhang G."/>
            <person name="Ye C."/>
            <person name="Mutti N.S."/>
            <person name="Fang X."/>
            <person name="Qin N."/>
            <person name="Donahue G."/>
            <person name="Yang P."/>
            <person name="Li Q."/>
            <person name="Li C."/>
            <person name="Zhang P."/>
            <person name="Huang Z."/>
            <person name="Berger S.L."/>
            <person name="Reinberg D."/>
            <person name="Wang J."/>
            <person name="Liebig J."/>
        </authorList>
    </citation>
    <scope>NUCLEOTIDE SEQUENCE [LARGE SCALE GENOMIC DNA]</scope>
    <source>
        <strain evidence="8 9">R22 G/1</strain>
    </source>
</reference>
<evidence type="ECO:0000256" key="5">
    <source>
        <dbReference type="ARBA" id="ARBA00023136"/>
    </source>
</evidence>
<dbReference type="FunCoup" id="E2C2K2">
    <property type="interactions" value="1"/>
</dbReference>
<dbReference type="InParanoid" id="E2C2K2"/>
<feature type="transmembrane region" description="Helical" evidence="6">
    <location>
        <begin position="228"/>
        <end position="250"/>
    </location>
</feature>
<feature type="transmembrane region" description="Helical" evidence="6">
    <location>
        <begin position="154"/>
        <end position="181"/>
    </location>
</feature>
<evidence type="ECO:0000313" key="9">
    <source>
        <dbReference type="Proteomes" id="UP000008237"/>
    </source>
</evidence>
<evidence type="ECO:0000256" key="2">
    <source>
        <dbReference type="ARBA" id="ARBA00022448"/>
    </source>
</evidence>
<gene>
    <name evidence="8" type="ORF">EAI_11767</name>
</gene>
<dbReference type="GO" id="GO:0005886">
    <property type="term" value="C:plasma membrane"/>
    <property type="evidence" value="ECO:0007669"/>
    <property type="project" value="TreeGrafter"/>
</dbReference>
<dbReference type="PANTHER" id="PTHR48041">
    <property type="entry name" value="ABC TRANSPORTER G FAMILY MEMBER 28"/>
    <property type="match status" value="1"/>
</dbReference>
<keyword evidence="3 6" id="KW-0812">Transmembrane</keyword>
<dbReference type="Proteomes" id="UP000008237">
    <property type="component" value="Unassembled WGS sequence"/>
</dbReference>
<dbReference type="GO" id="GO:0140359">
    <property type="term" value="F:ABC-type transporter activity"/>
    <property type="evidence" value="ECO:0007669"/>
    <property type="project" value="InterPro"/>
</dbReference>
<feature type="transmembrane region" description="Helical" evidence="6">
    <location>
        <begin position="193"/>
        <end position="216"/>
    </location>
</feature>
<dbReference type="PANTHER" id="PTHR48041:SF139">
    <property type="entry name" value="PROTEIN SCARLET"/>
    <property type="match status" value="1"/>
</dbReference>
<feature type="transmembrane region" description="Helical" evidence="6">
    <location>
        <begin position="83"/>
        <end position="101"/>
    </location>
</feature>
<keyword evidence="9" id="KW-1185">Reference proteome</keyword>